<dbReference type="InterPro" id="IPR005665">
    <property type="entry name" value="SecF_bac"/>
</dbReference>
<feature type="domain" description="SecDF P1 head subdomain" evidence="13">
    <location>
        <begin position="148"/>
        <end position="260"/>
    </location>
</feature>
<evidence type="ECO:0000256" key="7">
    <source>
        <dbReference type="ARBA" id="ARBA00023010"/>
    </source>
</evidence>
<dbReference type="PRINTS" id="PR01755">
    <property type="entry name" value="SECFTRNLCASE"/>
</dbReference>
<dbReference type="Pfam" id="PF07549">
    <property type="entry name" value="Sec_GG"/>
    <property type="match status" value="2"/>
</dbReference>
<evidence type="ECO:0000259" key="13">
    <source>
        <dbReference type="Pfam" id="PF22599"/>
    </source>
</evidence>
<gene>
    <name evidence="9 14" type="primary">secD</name>
    <name evidence="10" type="synonym">secF</name>
    <name evidence="14" type="ORF">ACFQGD_04470</name>
</gene>
<evidence type="ECO:0000256" key="4">
    <source>
        <dbReference type="ARBA" id="ARBA00022692"/>
    </source>
</evidence>
<evidence type="ECO:0000256" key="1">
    <source>
        <dbReference type="ARBA" id="ARBA00004651"/>
    </source>
</evidence>
<comment type="similarity">
    <text evidence="9">Belongs to the SecD/SecF family. SecD subfamily.</text>
</comment>
<evidence type="ECO:0000256" key="2">
    <source>
        <dbReference type="ARBA" id="ARBA00022448"/>
    </source>
</evidence>
<keyword evidence="3 9" id="KW-1003">Cell membrane</keyword>
<dbReference type="InterPro" id="IPR022645">
    <property type="entry name" value="SecD/SecF_bac"/>
</dbReference>
<keyword evidence="15" id="KW-1185">Reference proteome</keyword>
<feature type="transmembrane region" description="Helical" evidence="9">
    <location>
        <begin position="12"/>
        <end position="29"/>
    </location>
</feature>
<comment type="subunit">
    <text evidence="9">Forms a complex with SecF. Part of the essential Sec protein translocation apparatus which comprises SecA, SecYEG and auxiliary proteins SecDF. Other proteins may also be involved.</text>
</comment>
<feature type="domain" description="Protein export membrane protein SecD/SecF C-terminal" evidence="11">
    <location>
        <begin position="554"/>
        <end position="739"/>
    </location>
</feature>
<evidence type="ECO:0000313" key="15">
    <source>
        <dbReference type="Proteomes" id="UP001596337"/>
    </source>
</evidence>
<keyword evidence="7 9" id="KW-0811">Translocation</keyword>
<dbReference type="EMBL" id="JBHSXX010000001">
    <property type="protein sequence ID" value="MFC6866392.1"/>
    <property type="molecule type" value="Genomic_DNA"/>
</dbReference>
<organism evidence="14 15">
    <name type="scientific">Haloechinothrix salitolerans</name>
    <dbReference type="NCBI Taxonomy" id="926830"/>
    <lineage>
        <taxon>Bacteria</taxon>
        <taxon>Bacillati</taxon>
        <taxon>Actinomycetota</taxon>
        <taxon>Actinomycetes</taxon>
        <taxon>Pseudonocardiales</taxon>
        <taxon>Pseudonocardiaceae</taxon>
        <taxon>Haloechinothrix</taxon>
    </lineage>
</organism>
<dbReference type="HAMAP" id="MF_01464_B">
    <property type="entry name" value="SecF_B"/>
    <property type="match status" value="1"/>
</dbReference>
<accession>A0ABW2BVG8</accession>
<keyword evidence="5 9" id="KW-0653">Protein transport</keyword>
<dbReference type="NCBIfam" id="TIGR01129">
    <property type="entry name" value="secD"/>
    <property type="match status" value="1"/>
</dbReference>
<comment type="caution">
    <text evidence="14">The sequence shown here is derived from an EMBL/GenBank/DDBJ whole genome shotgun (WGS) entry which is preliminary data.</text>
</comment>
<dbReference type="Pfam" id="PF02355">
    <property type="entry name" value="SecD_SecF_C"/>
    <property type="match status" value="2"/>
</dbReference>
<feature type="transmembrane region" description="Helical" evidence="9">
    <location>
        <begin position="678"/>
        <end position="703"/>
    </location>
</feature>
<feature type="transmembrane region" description="Helical" evidence="9">
    <location>
        <begin position="334"/>
        <end position="353"/>
    </location>
</feature>
<evidence type="ECO:0000256" key="3">
    <source>
        <dbReference type="ARBA" id="ARBA00022475"/>
    </source>
</evidence>
<dbReference type="InterPro" id="IPR022646">
    <property type="entry name" value="SecD/SecF_CS"/>
</dbReference>
<sequence>MSRLSARRDLLGRALVSLAVLAVAIYLLLTVTPRLGLDLRGGTQVVLETHDSPTARADAEATDRTLEVLRRRVDALGVAEPMLARSGENRIVIELPGLQDPAEAVEVIGRTAQLTFHPVIGAASADARPQQKPAPDGTWVLPDEDGGLLRLGKAALSGEGVEQARSGVNQQGVGYVVDVDFTDDDAWRGLTGKAACSPPGDPSRRVAIVLDGEVISSPQVDPSVGCEAGIPGGRTQITGSFTQQEAKDLAVLISAGALPVPVEIIEQRTVGPTLGAEAINDSARAAVIGLALTAVFLVAVYWLSGLLAVLALLGYAAIAYAGLLAIGATLTLPGLAGLVLAIGMAVDATVLVFERTREEHAIRRRSLPGAVERGFKGAMSAIVDSNVTTLLAAGLLFWLASGPVRGFGVTVSIGVVASMFTCLVLTRALLQLALAGGLSKWPRWSGLTHEGAVRQWINRRDSGFLARPRQWLLGAGAAVVIALVGLGVVGPSLGVEFTGGRVLVYEIPRAVDVERVRAAVEDAGFPRAVVQASGDQELSVRTEPIEQEATGRIQAAVAEVTGDATQLRDEKIGPSLGAELRTKALIALGLAVLAQLLYLAMRFDWRFGVATVVALAQDVLIVLGLFAWLGKTYDGVFLAALLTVIGYSVNDSVVVFDRVRELRHQHRREPFSRIVGEAVLQTLPRTVNTGIGVLFVLGALLLLGDGSLADFALALLLGLFAGTVSTIVTAGPVAIVLQHRYPPTAPQARRPVRARDDSGAVV</sequence>
<dbReference type="Gene3D" id="3.30.1360.200">
    <property type="match status" value="1"/>
</dbReference>
<dbReference type="Proteomes" id="UP001596337">
    <property type="component" value="Unassembled WGS sequence"/>
</dbReference>
<feature type="transmembrane region" description="Helical" evidence="9">
    <location>
        <begin position="471"/>
        <end position="493"/>
    </location>
</feature>
<dbReference type="InterPro" id="IPR022813">
    <property type="entry name" value="SecD/SecF_arch_bac"/>
</dbReference>
<evidence type="ECO:0000256" key="10">
    <source>
        <dbReference type="HAMAP-Rule" id="MF_01464"/>
    </source>
</evidence>
<protein>
    <recommendedName>
        <fullName evidence="9 10">Multifunctional fusion protein</fullName>
    </recommendedName>
    <domain>
        <recommendedName>
            <fullName evidence="9">Protein translocase subunit SecD</fullName>
        </recommendedName>
    </domain>
    <domain>
        <recommendedName>
            <fullName evidence="10">Protein-export membrane protein SecF</fullName>
        </recommendedName>
    </domain>
</protein>
<keyword evidence="8 9" id="KW-0472">Membrane</keyword>
<feature type="transmembrane region" description="Helical" evidence="9">
    <location>
        <begin position="635"/>
        <end position="657"/>
    </location>
</feature>
<dbReference type="Pfam" id="PF21760">
    <property type="entry name" value="SecD_1st"/>
    <property type="match status" value="1"/>
</dbReference>
<evidence type="ECO:0000259" key="12">
    <source>
        <dbReference type="Pfam" id="PF21760"/>
    </source>
</evidence>
<comment type="subunit">
    <text evidence="10">Forms a complex with SecD. Part of the essential Sec protein translocation apparatus which comprises SecA, SecYEG and auxiliary proteins SecDF. Other proteins may also be involved.</text>
</comment>
<feature type="transmembrane region" description="Helical" evidence="9">
    <location>
        <begin position="406"/>
        <end position="430"/>
    </location>
</feature>
<dbReference type="RefSeq" id="WP_345401971.1">
    <property type="nucleotide sequence ID" value="NZ_BAABLA010000108.1"/>
</dbReference>
<comment type="caution">
    <text evidence="9">Lacks conserved residue(s) required for the propagation of feature annotation.</text>
</comment>
<dbReference type="Gene3D" id="3.30.70.3400">
    <property type="match status" value="1"/>
</dbReference>
<comment type="function">
    <text evidence="9">Part of the Sec protein translocase complex. Interacts with the SecYEG preprotein conducting channel. SecDF uses the proton motive force (PMF) to complete protein translocation after the ATP-dependent function of SecA.</text>
</comment>
<dbReference type="HAMAP" id="MF_01463_B">
    <property type="entry name" value="SecD_B"/>
    <property type="match status" value="1"/>
</dbReference>
<dbReference type="NCBIfam" id="TIGR00916">
    <property type="entry name" value="2A0604s01"/>
    <property type="match status" value="1"/>
</dbReference>
<dbReference type="Pfam" id="PF22599">
    <property type="entry name" value="SecDF_P1_head"/>
    <property type="match status" value="1"/>
</dbReference>
<feature type="domain" description="Protein export membrane protein SecD/SecF C-terminal" evidence="11">
    <location>
        <begin position="262"/>
        <end position="430"/>
    </location>
</feature>
<dbReference type="InterPro" id="IPR055344">
    <property type="entry name" value="SecD_SecF_C_bact"/>
</dbReference>
<keyword evidence="6 9" id="KW-1133">Transmembrane helix</keyword>
<evidence type="ECO:0000256" key="5">
    <source>
        <dbReference type="ARBA" id="ARBA00022927"/>
    </source>
</evidence>
<feature type="transmembrane region" description="Helical" evidence="9">
    <location>
        <begin position="374"/>
        <end position="400"/>
    </location>
</feature>
<feature type="transmembrane region" description="Helical" evidence="9">
    <location>
        <begin position="715"/>
        <end position="737"/>
    </location>
</feature>
<dbReference type="InterPro" id="IPR048631">
    <property type="entry name" value="SecD_1st"/>
</dbReference>
<comment type="subcellular location">
    <subcellularLocation>
        <location evidence="1 9">Cell membrane</location>
        <topology evidence="1 9">Multi-pass membrane protein</topology>
    </subcellularLocation>
</comment>
<dbReference type="InterPro" id="IPR054384">
    <property type="entry name" value="SecDF_P1_head"/>
</dbReference>
<dbReference type="Gene3D" id="1.20.1640.10">
    <property type="entry name" value="Multidrug efflux transporter AcrB transmembrane domain"/>
    <property type="match status" value="2"/>
</dbReference>
<dbReference type="InterPro" id="IPR048634">
    <property type="entry name" value="SecD_SecF_C"/>
</dbReference>
<evidence type="ECO:0000256" key="6">
    <source>
        <dbReference type="ARBA" id="ARBA00022989"/>
    </source>
</evidence>
<feature type="domain" description="Protein translocase subunit SecDF P1" evidence="12">
    <location>
        <begin position="63"/>
        <end position="119"/>
    </location>
</feature>
<evidence type="ECO:0000256" key="9">
    <source>
        <dbReference type="HAMAP-Rule" id="MF_01463"/>
    </source>
</evidence>
<evidence type="ECO:0000259" key="11">
    <source>
        <dbReference type="Pfam" id="PF02355"/>
    </source>
</evidence>
<name>A0ABW2BVG8_9PSEU</name>
<feature type="transmembrane region" description="Helical" evidence="9">
    <location>
        <begin position="607"/>
        <end position="629"/>
    </location>
</feature>
<dbReference type="NCBIfam" id="TIGR00966">
    <property type="entry name" value="transloc_SecF"/>
    <property type="match status" value="1"/>
</dbReference>
<evidence type="ECO:0000313" key="14">
    <source>
        <dbReference type="EMBL" id="MFC6866392.1"/>
    </source>
</evidence>
<evidence type="ECO:0000256" key="8">
    <source>
        <dbReference type="ARBA" id="ARBA00023136"/>
    </source>
</evidence>
<reference evidence="15" key="1">
    <citation type="journal article" date="2019" name="Int. J. Syst. Evol. Microbiol.">
        <title>The Global Catalogue of Microorganisms (GCM) 10K type strain sequencing project: providing services to taxonomists for standard genome sequencing and annotation.</title>
        <authorList>
            <consortium name="The Broad Institute Genomics Platform"/>
            <consortium name="The Broad Institute Genome Sequencing Center for Infectious Disease"/>
            <person name="Wu L."/>
            <person name="Ma J."/>
        </authorList>
    </citation>
    <scope>NUCLEOTIDE SEQUENCE [LARGE SCALE GENOMIC DNA]</scope>
    <source>
        <strain evidence="15">KCTC 32255</strain>
    </source>
</reference>
<dbReference type="PANTHER" id="PTHR30081:SF1">
    <property type="entry name" value="PROTEIN TRANSLOCASE SUBUNIT SECD"/>
    <property type="match status" value="1"/>
</dbReference>
<keyword evidence="2 9" id="KW-0813">Transport</keyword>
<dbReference type="PANTHER" id="PTHR30081">
    <property type="entry name" value="PROTEIN-EXPORT MEMBRANE PROTEIN SEC"/>
    <property type="match status" value="1"/>
</dbReference>
<dbReference type="SUPFAM" id="SSF82866">
    <property type="entry name" value="Multidrug efflux transporter AcrB transmembrane domain"/>
    <property type="match status" value="2"/>
</dbReference>
<dbReference type="InterPro" id="IPR005791">
    <property type="entry name" value="SecD"/>
</dbReference>
<dbReference type="NCBIfam" id="NF009583">
    <property type="entry name" value="PRK13024.1-3"/>
    <property type="match status" value="1"/>
</dbReference>
<proteinExistence type="inferred from homology"/>
<keyword evidence="4 9" id="KW-0812">Transmembrane</keyword>
<comment type="similarity">
    <text evidence="10">Belongs to the SecD/SecF family. SecF subfamily.</text>
</comment>